<feature type="transmembrane region" description="Helical" evidence="2">
    <location>
        <begin position="119"/>
        <end position="139"/>
    </location>
</feature>
<protein>
    <submittedName>
        <fullName evidence="4 5">E3 ubiquitin-protein ligase synoviolin</fullName>
    </submittedName>
</protein>
<dbReference type="AlphaFoldDB" id="A0A1I8GZ66"/>
<accession>A0A1I8GZ66</accession>
<name>A0A1I8GZ66_9PLAT</name>
<keyword evidence="2" id="KW-1133">Transmembrane helix</keyword>
<reference evidence="4 5" key="1">
    <citation type="submission" date="2016-11" db="UniProtKB">
        <authorList>
            <consortium name="WormBaseParasite"/>
        </authorList>
    </citation>
    <scope>IDENTIFICATION</scope>
</reference>
<keyword evidence="2" id="KW-0472">Membrane</keyword>
<evidence type="ECO:0000256" key="1">
    <source>
        <dbReference type="SAM" id="MobiDB-lite"/>
    </source>
</evidence>
<feature type="compositionally biased region" description="Basic and acidic residues" evidence="1">
    <location>
        <begin position="1"/>
        <end position="15"/>
    </location>
</feature>
<feature type="transmembrane region" description="Helical" evidence="2">
    <location>
        <begin position="81"/>
        <end position="99"/>
    </location>
</feature>
<feature type="region of interest" description="Disordered" evidence="1">
    <location>
        <begin position="1"/>
        <end position="32"/>
    </location>
</feature>
<dbReference type="Proteomes" id="UP000095280">
    <property type="component" value="Unplaced"/>
</dbReference>
<keyword evidence="3" id="KW-1185">Reference proteome</keyword>
<organism evidence="3 4">
    <name type="scientific">Macrostomum lignano</name>
    <dbReference type="NCBI Taxonomy" id="282301"/>
    <lineage>
        <taxon>Eukaryota</taxon>
        <taxon>Metazoa</taxon>
        <taxon>Spiralia</taxon>
        <taxon>Lophotrochozoa</taxon>
        <taxon>Platyhelminthes</taxon>
        <taxon>Rhabditophora</taxon>
        <taxon>Macrostomorpha</taxon>
        <taxon>Macrostomida</taxon>
        <taxon>Macrostomidae</taxon>
        <taxon>Macrostomum</taxon>
    </lineage>
</organism>
<sequence>MTRKSKTLDCRETLQRKRSGNSPESLRPSRDASNVDHWLNQNVEQRSTDSEENRNAFMWDQLSQVPQLLHSISLLRLIRRINWLGSIILVVYGYLYRLLASTDPTGTKYEFYDFLVDYGMSNLIIAEATILARTYFLMLRFHRVMHHVKTFNAKYRELKTYTCLFQEQKTEDKTKKSVLVHNTDFGDSNLHSEMQRALLRSDKYRSYMYENRADIPSDDD</sequence>
<evidence type="ECO:0000313" key="3">
    <source>
        <dbReference type="Proteomes" id="UP000095280"/>
    </source>
</evidence>
<dbReference type="WBParaSite" id="maker-uti_cns_0004588-snap-gene-0.5-mRNA-1">
    <property type="protein sequence ID" value="maker-uti_cns_0004588-snap-gene-0.5-mRNA-1"/>
    <property type="gene ID" value="maker-uti_cns_0004588-snap-gene-0.5"/>
</dbReference>
<dbReference type="WBParaSite" id="maker-uti_cns_0003754-snap-gene-0.5-mRNA-1">
    <property type="protein sequence ID" value="maker-uti_cns_0003754-snap-gene-0.5-mRNA-1"/>
    <property type="gene ID" value="maker-uti_cns_0003754-snap-gene-0.5"/>
</dbReference>
<evidence type="ECO:0000313" key="4">
    <source>
        <dbReference type="WBParaSite" id="maker-uti_cns_0003754-snap-gene-0.5-mRNA-1"/>
    </source>
</evidence>
<proteinExistence type="predicted"/>
<keyword evidence="2" id="KW-0812">Transmembrane</keyword>
<evidence type="ECO:0000313" key="5">
    <source>
        <dbReference type="WBParaSite" id="maker-uti_cns_0004588-snap-gene-0.5-mRNA-1"/>
    </source>
</evidence>
<evidence type="ECO:0000256" key="2">
    <source>
        <dbReference type="SAM" id="Phobius"/>
    </source>
</evidence>